<organism evidence="1 2">
    <name type="scientific">Eubacterium plexicaudatum ASF492</name>
    <dbReference type="NCBI Taxonomy" id="1235802"/>
    <lineage>
        <taxon>Bacteria</taxon>
        <taxon>Bacillati</taxon>
        <taxon>Bacillota</taxon>
        <taxon>Clostridia</taxon>
        <taxon>Eubacteriales</taxon>
        <taxon>Eubacteriaceae</taxon>
        <taxon>Eubacterium</taxon>
    </lineage>
</organism>
<comment type="caution">
    <text evidence="1">The sequence shown here is derived from an EMBL/GenBank/DDBJ whole genome shotgun (WGS) entry which is preliminary data.</text>
</comment>
<name>N2A5I2_9FIRM</name>
<proteinExistence type="predicted"/>
<dbReference type="EMBL" id="AQFT01000134">
    <property type="protein sequence ID" value="EMZ21345.1"/>
    <property type="molecule type" value="Genomic_DNA"/>
</dbReference>
<dbReference type="AlphaFoldDB" id="N2A5I2"/>
<reference evidence="1 2" key="1">
    <citation type="journal article" date="2014" name="Genome Announc.">
        <title>Draft genome sequences of the altered schaedler flora, a defined bacterial community from gnotobiotic mice.</title>
        <authorList>
            <person name="Wannemuehler M.J."/>
            <person name="Overstreet A.M."/>
            <person name="Ward D.V."/>
            <person name="Phillips G.J."/>
        </authorList>
    </citation>
    <scope>NUCLEOTIDE SEQUENCE [LARGE SCALE GENOMIC DNA]</scope>
    <source>
        <strain evidence="1 2">ASF492</strain>
    </source>
</reference>
<evidence type="ECO:0000313" key="2">
    <source>
        <dbReference type="Proteomes" id="UP000012589"/>
    </source>
</evidence>
<accession>N2A5I2</accession>
<sequence length="49" mass="5689">MQEVLDIIMALIEQIPWFSSLFIVCTVYKNKPKKTSISISDKVNIMSER</sequence>
<dbReference type="HOGENOM" id="CLU_3135797_0_0_9"/>
<evidence type="ECO:0000313" key="1">
    <source>
        <dbReference type="EMBL" id="EMZ21345.1"/>
    </source>
</evidence>
<protein>
    <submittedName>
        <fullName evidence="1">Uncharacterized protein</fullName>
    </submittedName>
</protein>
<gene>
    <name evidence="1" type="ORF">C823_04593</name>
</gene>
<keyword evidence="2" id="KW-1185">Reference proteome</keyword>
<dbReference type="Proteomes" id="UP000012589">
    <property type="component" value="Unassembled WGS sequence"/>
</dbReference>